<dbReference type="EMBL" id="BMZH01000013">
    <property type="protein sequence ID" value="GHB02110.1"/>
    <property type="molecule type" value="Genomic_DNA"/>
</dbReference>
<feature type="transmembrane region" description="Helical" evidence="1">
    <location>
        <begin position="141"/>
        <end position="161"/>
    </location>
</feature>
<keyword evidence="3" id="KW-1185">Reference proteome</keyword>
<feature type="transmembrane region" description="Helical" evidence="1">
    <location>
        <begin position="54"/>
        <end position="78"/>
    </location>
</feature>
<organism evidence="2 3">
    <name type="scientific">Algimonas arctica</name>
    <dbReference type="NCBI Taxonomy" id="1479486"/>
    <lineage>
        <taxon>Bacteria</taxon>
        <taxon>Pseudomonadati</taxon>
        <taxon>Pseudomonadota</taxon>
        <taxon>Alphaproteobacteria</taxon>
        <taxon>Maricaulales</taxon>
        <taxon>Robiginitomaculaceae</taxon>
        <taxon>Algimonas</taxon>
    </lineage>
</organism>
<accession>A0A8J3CSC0</accession>
<dbReference type="Pfam" id="PF20599">
    <property type="entry name" value="DUF6796"/>
    <property type="match status" value="1"/>
</dbReference>
<feature type="transmembrane region" description="Helical" evidence="1">
    <location>
        <begin position="12"/>
        <end position="34"/>
    </location>
</feature>
<sequence>MAHNPSETHWIRLAGWAGLLGALLVGVGEFSMQFTPRGGIEDMTSYLYFNDISATRLSFGHFTAVLSAPLYLLGYYFLSKQLEPAGRLQSKLFFLIGAYAFALGTAWIGQRFFIASTVHEIANGQALSGLLSLFSEHNEPFVNVLRLAMLLVSGLWIKLILTGRTHLPKWMAVFSPIVLLAVMAGLYFFKTKIGLYVFPVAMNATHFIVFGLALLTTRPPKALT</sequence>
<proteinExistence type="predicted"/>
<feature type="transmembrane region" description="Helical" evidence="1">
    <location>
        <begin position="170"/>
        <end position="189"/>
    </location>
</feature>
<dbReference type="InterPro" id="IPR046475">
    <property type="entry name" value="DUF6796"/>
</dbReference>
<dbReference type="AlphaFoldDB" id="A0A8J3CSC0"/>
<keyword evidence="1" id="KW-0472">Membrane</keyword>
<evidence type="ECO:0000313" key="3">
    <source>
        <dbReference type="Proteomes" id="UP000634004"/>
    </source>
</evidence>
<feature type="transmembrane region" description="Helical" evidence="1">
    <location>
        <begin position="90"/>
        <end position="109"/>
    </location>
</feature>
<feature type="transmembrane region" description="Helical" evidence="1">
    <location>
        <begin position="195"/>
        <end position="215"/>
    </location>
</feature>
<gene>
    <name evidence="2" type="ORF">GCM10009069_26120</name>
</gene>
<comment type="caution">
    <text evidence="2">The sequence shown here is derived from an EMBL/GenBank/DDBJ whole genome shotgun (WGS) entry which is preliminary data.</text>
</comment>
<keyword evidence="1" id="KW-1133">Transmembrane helix</keyword>
<dbReference type="Proteomes" id="UP000634004">
    <property type="component" value="Unassembled WGS sequence"/>
</dbReference>
<reference evidence="2" key="2">
    <citation type="submission" date="2020-09" db="EMBL/GenBank/DDBJ databases">
        <authorList>
            <person name="Sun Q."/>
            <person name="Kim S."/>
        </authorList>
    </citation>
    <scope>NUCLEOTIDE SEQUENCE</scope>
    <source>
        <strain evidence="2">KCTC 32513</strain>
    </source>
</reference>
<dbReference type="RefSeq" id="WP_189499163.1">
    <property type="nucleotide sequence ID" value="NZ_BMZH01000013.1"/>
</dbReference>
<reference evidence="2" key="1">
    <citation type="journal article" date="2014" name="Int. J. Syst. Evol. Microbiol.">
        <title>Complete genome sequence of Corynebacterium casei LMG S-19264T (=DSM 44701T), isolated from a smear-ripened cheese.</title>
        <authorList>
            <consortium name="US DOE Joint Genome Institute (JGI-PGF)"/>
            <person name="Walter F."/>
            <person name="Albersmeier A."/>
            <person name="Kalinowski J."/>
            <person name="Ruckert C."/>
        </authorList>
    </citation>
    <scope>NUCLEOTIDE SEQUENCE</scope>
    <source>
        <strain evidence="2">KCTC 32513</strain>
    </source>
</reference>
<evidence type="ECO:0000313" key="2">
    <source>
        <dbReference type="EMBL" id="GHB02110.1"/>
    </source>
</evidence>
<keyword evidence="1" id="KW-0812">Transmembrane</keyword>
<name>A0A8J3CSC0_9PROT</name>
<evidence type="ECO:0000256" key="1">
    <source>
        <dbReference type="SAM" id="Phobius"/>
    </source>
</evidence>
<protein>
    <submittedName>
        <fullName evidence="2">Uncharacterized protein</fullName>
    </submittedName>
</protein>